<dbReference type="PANTHER" id="PTHR14969">
    <property type="entry name" value="SPHINGOSINE-1-PHOSPHATE PHOSPHOHYDROLASE"/>
    <property type="match status" value="1"/>
</dbReference>
<proteinExistence type="predicted"/>
<reference evidence="3 4" key="1">
    <citation type="submission" date="2014-08" db="EMBL/GenBank/DDBJ databases">
        <title>Porphyromonas canoris strain:OH2762 Genome sequencing.</title>
        <authorList>
            <person name="Wallis C."/>
            <person name="Deusch O."/>
            <person name="O'Flynn C."/>
            <person name="Davis I."/>
            <person name="Jospin G."/>
            <person name="Darling A.E."/>
            <person name="Coil D.A."/>
            <person name="Alexiev A."/>
            <person name="Horsfall A."/>
            <person name="Kirkwood N."/>
            <person name="Harris S."/>
            <person name="Eisen J.A."/>
        </authorList>
    </citation>
    <scope>NUCLEOTIDE SEQUENCE [LARGE SCALE GENOMIC DNA]</scope>
    <source>
        <strain evidence="4">COT-108 OH2762</strain>
    </source>
</reference>
<feature type="transmembrane region" description="Helical" evidence="1">
    <location>
        <begin position="109"/>
        <end position="130"/>
    </location>
</feature>
<gene>
    <name evidence="3" type="ORF">HQ43_08355</name>
</gene>
<feature type="transmembrane region" description="Helical" evidence="1">
    <location>
        <begin position="57"/>
        <end position="79"/>
    </location>
</feature>
<dbReference type="SUPFAM" id="SSF48317">
    <property type="entry name" value="Acid phosphatase/Vanadium-dependent haloperoxidase"/>
    <property type="match status" value="1"/>
</dbReference>
<organism evidence="3 4">
    <name type="scientific">Porphyromonas canoris</name>
    <dbReference type="NCBI Taxonomy" id="36875"/>
    <lineage>
        <taxon>Bacteria</taxon>
        <taxon>Pseudomonadati</taxon>
        <taxon>Bacteroidota</taxon>
        <taxon>Bacteroidia</taxon>
        <taxon>Bacteroidales</taxon>
        <taxon>Porphyromonadaceae</taxon>
        <taxon>Porphyromonas</taxon>
    </lineage>
</organism>
<evidence type="ECO:0000313" key="4">
    <source>
        <dbReference type="Proteomes" id="UP000030101"/>
    </source>
</evidence>
<evidence type="ECO:0000313" key="3">
    <source>
        <dbReference type="EMBL" id="KGN92046.1"/>
    </source>
</evidence>
<accession>A0ABR4XKP8</accession>
<feature type="transmembrane region" description="Helical" evidence="1">
    <location>
        <begin position="34"/>
        <end position="50"/>
    </location>
</feature>
<dbReference type="RefSeq" id="WP_036791891.1">
    <property type="nucleotide sequence ID" value="NZ_JQZV01000013.1"/>
</dbReference>
<keyword evidence="1" id="KW-0472">Membrane</keyword>
<dbReference type="InterPro" id="IPR036938">
    <property type="entry name" value="PAP2/HPO_sf"/>
</dbReference>
<keyword evidence="1" id="KW-1133">Transmembrane helix</keyword>
<dbReference type="EMBL" id="JQZV01000013">
    <property type="protein sequence ID" value="KGN92046.1"/>
    <property type="molecule type" value="Genomic_DNA"/>
</dbReference>
<sequence>MIEQLVPLEQDLFLWLNSLHTPYLDGVMYMISDKFPWIFIGAIYLFLVCYKQNYKEVLLLILALSLLILIGDQLSSHIIKPWVGRLRPSHHPLTADLVHTVLDYRGGRYGFISGHSTNFLSFACFTALLWRNRFYSIIAILTGLTVAYSRIYLGVHFITDVIPGIAAGVAIAFLVYAIYIFLRKRVMKLSSQEAKIPYIQPSGMTKVFGYMLLLFYIGLWTVSPILFPLYY</sequence>
<name>A0ABR4XKP8_9PORP</name>
<comment type="caution">
    <text evidence="3">The sequence shown here is derived from an EMBL/GenBank/DDBJ whole genome shotgun (WGS) entry which is preliminary data.</text>
</comment>
<feature type="transmembrane region" description="Helical" evidence="1">
    <location>
        <begin position="161"/>
        <end position="182"/>
    </location>
</feature>
<evidence type="ECO:0000259" key="2">
    <source>
        <dbReference type="SMART" id="SM00014"/>
    </source>
</evidence>
<keyword evidence="4" id="KW-1185">Reference proteome</keyword>
<dbReference type="SMART" id="SM00014">
    <property type="entry name" value="acidPPc"/>
    <property type="match status" value="1"/>
</dbReference>
<dbReference type="InterPro" id="IPR000326">
    <property type="entry name" value="PAP2/HPO"/>
</dbReference>
<feature type="transmembrane region" description="Helical" evidence="1">
    <location>
        <begin position="207"/>
        <end position="230"/>
    </location>
</feature>
<dbReference type="Gene3D" id="1.20.144.10">
    <property type="entry name" value="Phosphatidic acid phosphatase type 2/haloperoxidase"/>
    <property type="match status" value="2"/>
</dbReference>
<dbReference type="PANTHER" id="PTHR14969:SF13">
    <property type="entry name" value="AT30094P"/>
    <property type="match status" value="1"/>
</dbReference>
<feature type="transmembrane region" description="Helical" evidence="1">
    <location>
        <begin position="137"/>
        <end position="155"/>
    </location>
</feature>
<keyword evidence="1" id="KW-0812">Transmembrane</keyword>
<evidence type="ECO:0000256" key="1">
    <source>
        <dbReference type="SAM" id="Phobius"/>
    </source>
</evidence>
<dbReference type="Pfam" id="PF01569">
    <property type="entry name" value="PAP2"/>
    <property type="match status" value="1"/>
</dbReference>
<feature type="domain" description="Phosphatidic acid phosphatase type 2/haloperoxidase" evidence="2">
    <location>
        <begin position="60"/>
        <end position="176"/>
    </location>
</feature>
<dbReference type="Proteomes" id="UP000030101">
    <property type="component" value="Unassembled WGS sequence"/>
</dbReference>
<protein>
    <recommendedName>
        <fullName evidence="2">Phosphatidic acid phosphatase type 2/haloperoxidase domain-containing protein</fullName>
    </recommendedName>
</protein>